<organism evidence="2 3">
    <name type="scientific">Phyllosticta citribraziliensis</name>
    <dbReference type="NCBI Taxonomy" id="989973"/>
    <lineage>
        <taxon>Eukaryota</taxon>
        <taxon>Fungi</taxon>
        <taxon>Dikarya</taxon>
        <taxon>Ascomycota</taxon>
        <taxon>Pezizomycotina</taxon>
        <taxon>Dothideomycetes</taxon>
        <taxon>Dothideomycetes incertae sedis</taxon>
        <taxon>Botryosphaeriales</taxon>
        <taxon>Phyllostictaceae</taxon>
        <taxon>Phyllosticta</taxon>
    </lineage>
</organism>
<dbReference type="RefSeq" id="XP_066658048.1">
    <property type="nucleotide sequence ID" value="XM_066794933.1"/>
</dbReference>
<dbReference type="Gene3D" id="3.40.630.30">
    <property type="match status" value="1"/>
</dbReference>
<dbReference type="EMBL" id="JBBPEH010000003">
    <property type="protein sequence ID" value="KAK7541117.1"/>
    <property type="molecule type" value="Genomic_DNA"/>
</dbReference>
<comment type="caution">
    <text evidence="2">The sequence shown here is derived from an EMBL/GenBank/DDBJ whole genome shotgun (WGS) entry which is preliminary data.</text>
</comment>
<dbReference type="SUPFAM" id="SSF55729">
    <property type="entry name" value="Acyl-CoA N-acyltransferases (Nat)"/>
    <property type="match status" value="1"/>
</dbReference>
<accession>A0ABR1M0Y9</accession>
<keyword evidence="3" id="KW-1185">Reference proteome</keyword>
<proteinExistence type="predicted"/>
<dbReference type="InterPro" id="IPR000182">
    <property type="entry name" value="GNAT_dom"/>
</dbReference>
<dbReference type="Pfam" id="PF00583">
    <property type="entry name" value="Acetyltransf_1"/>
    <property type="match status" value="1"/>
</dbReference>
<gene>
    <name evidence="2" type="ORF">J3D65DRAFT_267463</name>
</gene>
<dbReference type="GeneID" id="92027839"/>
<dbReference type="CDD" id="cd04301">
    <property type="entry name" value="NAT_SF"/>
    <property type="match status" value="1"/>
</dbReference>
<evidence type="ECO:0000313" key="2">
    <source>
        <dbReference type="EMBL" id="KAK7541117.1"/>
    </source>
</evidence>
<dbReference type="InterPro" id="IPR016181">
    <property type="entry name" value="Acyl_CoA_acyltransferase"/>
</dbReference>
<feature type="domain" description="N-acetyltransferase" evidence="1">
    <location>
        <begin position="110"/>
        <end position="160"/>
    </location>
</feature>
<protein>
    <recommendedName>
        <fullName evidence="1">N-acetyltransferase domain-containing protein</fullName>
    </recommendedName>
</protein>
<evidence type="ECO:0000259" key="1">
    <source>
        <dbReference type="Pfam" id="PF00583"/>
    </source>
</evidence>
<reference evidence="2 3" key="1">
    <citation type="submission" date="2024-04" db="EMBL/GenBank/DDBJ databases">
        <title>Phyllosticta paracitricarpa is synonymous to the EU quarantine fungus P. citricarpa based on phylogenomic analyses.</title>
        <authorList>
            <consortium name="Lawrence Berkeley National Laboratory"/>
            <person name="Van ingen-buijs V.A."/>
            <person name="Van westerhoven A.C."/>
            <person name="Haridas S."/>
            <person name="Skiadas P."/>
            <person name="Martin F."/>
            <person name="Groenewald J.Z."/>
            <person name="Crous P.W."/>
            <person name="Seidl M.F."/>
        </authorList>
    </citation>
    <scope>NUCLEOTIDE SEQUENCE [LARGE SCALE GENOMIC DNA]</scope>
    <source>
        <strain evidence="2 3">CPC 17464</strain>
    </source>
</reference>
<dbReference type="Proteomes" id="UP001360953">
    <property type="component" value="Unassembled WGS sequence"/>
</dbReference>
<sequence>MMEPQTTPRLERFVDDTITAQHMADASRLFSQHYGVWGPLATRPNPSARPGKRVEMSPSKLHRECCADLGQRETQATDVHNEYVRAVVVVAGEGEGEGEVEGEGEAGGQKEEIIGHVLATRWVDTTIGASSGGRRVCWITQVVVHTAWRKRGVATALLRLVNSSTPPAATPTIYAVLTSHAATLRACCRAFKDNAPLHEDGALDLGFIAALARPVVRGAPVKYVREAELRGRLFRHHDGKAVRSMAVGWMRGMREELRQGEVRERGGGGDEGIGGGAVASAYTGFYVDHGEPDEAVAVAKRESGGVWKLGELGEGCEYLALMVGSEKS</sequence>
<name>A0ABR1M0Y9_9PEZI</name>
<evidence type="ECO:0000313" key="3">
    <source>
        <dbReference type="Proteomes" id="UP001360953"/>
    </source>
</evidence>